<dbReference type="Proteomes" id="UP000032702">
    <property type="component" value="Unassembled WGS sequence"/>
</dbReference>
<protein>
    <submittedName>
        <fullName evidence="1">Uncharacterized protein</fullName>
    </submittedName>
</protein>
<organism evidence="1 2">
    <name type="scientific">Stigmatella aurantiaca (strain DW4/3-1)</name>
    <dbReference type="NCBI Taxonomy" id="378806"/>
    <lineage>
        <taxon>Bacteria</taxon>
        <taxon>Pseudomonadati</taxon>
        <taxon>Myxococcota</taxon>
        <taxon>Myxococcia</taxon>
        <taxon>Myxococcales</taxon>
        <taxon>Cystobacterineae</taxon>
        <taxon>Archangiaceae</taxon>
        <taxon>Stigmatella</taxon>
    </lineage>
</organism>
<gene>
    <name evidence="1" type="ORF">STIAU_4807</name>
</gene>
<name>Q08ZX9_STIAD</name>
<accession>Q08ZX9</accession>
<dbReference type="AlphaFoldDB" id="Q08ZX9"/>
<evidence type="ECO:0000313" key="1">
    <source>
        <dbReference type="EMBL" id="EAU66019.1"/>
    </source>
</evidence>
<evidence type="ECO:0000313" key="2">
    <source>
        <dbReference type="Proteomes" id="UP000032702"/>
    </source>
</evidence>
<proteinExistence type="predicted"/>
<dbReference type="EMBL" id="AAMD01000066">
    <property type="protein sequence ID" value="EAU66019.1"/>
    <property type="molecule type" value="Genomic_DNA"/>
</dbReference>
<comment type="caution">
    <text evidence="1">The sequence shown here is derived from an EMBL/GenBank/DDBJ whole genome shotgun (WGS) entry which is preliminary data.</text>
</comment>
<sequence length="44" mass="5054">MVHQNLQRVLRVSAVIDFVEQVFSREQHRLRGGALNPPPSAMLR</sequence>
<reference evidence="1 2" key="1">
    <citation type="submission" date="2006-04" db="EMBL/GenBank/DDBJ databases">
        <authorList>
            <person name="Nierman W.C."/>
        </authorList>
    </citation>
    <scope>NUCLEOTIDE SEQUENCE [LARGE SCALE GENOMIC DNA]</scope>
    <source>
        <strain evidence="1 2">DW4/3-1</strain>
    </source>
</reference>